<dbReference type="Proteomes" id="UP000290876">
    <property type="component" value="Chromosome"/>
</dbReference>
<dbReference type="RefSeq" id="WP_129623185.1">
    <property type="nucleotide sequence ID" value="NZ_LR215043.1"/>
</dbReference>
<reference evidence="2 3" key="1">
    <citation type="submission" date="2019-01" db="EMBL/GenBank/DDBJ databases">
        <authorList>
            <consortium name="Pathogen Informatics"/>
        </authorList>
    </citation>
    <scope>NUCLEOTIDE SEQUENCE [LARGE SCALE GENOMIC DNA]</scope>
    <source>
        <strain evidence="2 3">NCTC10184</strain>
    </source>
</reference>
<feature type="region of interest" description="Disordered" evidence="1">
    <location>
        <begin position="1003"/>
        <end position="1022"/>
    </location>
</feature>
<accession>A0A449BAZ0</accession>
<gene>
    <name evidence="2" type="ORF">NCTC10184_00604</name>
</gene>
<feature type="compositionally biased region" description="Polar residues" evidence="1">
    <location>
        <begin position="1003"/>
        <end position="1017"/>
    </location>
</feature>
<keyword evidence="3" id="KW-1185">Reference proteome</keyword>
<dbReference type="KEGG" id="mcob:NCTC10184_00604"/>
<evidence type="ECO:0000313" key="3">
    <source>
        <dbReference type="Proteomes" id="UP000290876"/>
    </source>
</evidence>
<dbReference type="EMBL" id="LR215043">
    <property type="protein sequence ID" value="VEU78359.1"/>
    <property type="molecule type" value="Genomic_DNA"/>
</dbReference>
<proteinExistence type="predicted"/>
<evidence type="ECO:0000313" key="2">
    <source>
        <dbReference type="EMBL" id="VEU78359.1"/>
    </source>
</evidence>
<evidence type="ECO:0000256" key="1">
    <source>
        <dbReference type="SAM" id="MobiDB-lite"/>
    </source>
</evidence>
<sequence length="2236" mass="249016">MIKAWRLHPVALSYLPQAYRYRGYFDKYNATFSESTHIFITDSVGDVTNDQTVEINGQFYISNYSPDKFLEILGHKSDALTTDNLANLDLGNITAWSWLNNNGNDLIATIANGNNLLLLSDGRARAYNEPYVVGNYNLMPAFSYSIDQLYNLVVHARSVEDNLKNALNVFENADTSQFFVDNKTKLDPSSFAAFKDKANDLISYFSGDYLLDPAALATKTFAAQNALQSFLYYKFWGAPDANNDMATDDTYVWVPQSETMEATSWQLLKNQNSLKRNFAQFLKHDFANDTTLANNPTLKAQLQALQAKLSVLVQMDAFDETVPTTIGNMSALDAKTKLWQQITNKAIKQLYGWMVNSNFSDALAQGINTNPNLLDTIATSANLTIGGAAGDFNNPAARSYFAASQLQKQLKTFLHFFFATTQNVAAAQPVLAPLFTNGVTDPAGYEYTMQHLESSLTNLFMRRFVKLDDNNNYTVLNANSRLTYDQALSAFFAIDPNFNQTEEQAAEKDARFLEALKALNLPNLVPGWLDNPNFTKFTPYQDLNGKLTVNMAAARAFMAKWVSTYVLPMFLAYNTVQQNGYLDVSLNFINGLNYSNNGTFANNFAAGKAIEQYITNVLGNRSALNQYFVNWKETLVEFKHLNAAYFEAKIQSQLIDKVDPIINALHDNAQAITTNYSAQGLTSAQLPAFNSKRVFSDNNVDGFDKAEATGENGYFTRIGVTLSDQATGRDLYRQFYDDANQWKTPTSGEVIINRFHYFNYLLDKFGITANNFDDIFASVTAVTSATELSDGTFKTFTLAHDAQQKPMYMQVLEALFGRDTTLHNDANLLAYVQEVITNYGFTAGVKGGNAESVYLGWRLVNAMFDINSIKPYDFATLKAEQAHRITFAFARMLHMALKVNEDYFRYTKEIAQNFVKKAIISSEAVPNKSYLEVLDLLLSSNADQSAALNGNVTLGETNSPLPAALAYDYRVLAQLYSQVADQETSNAPIANPAQFFGGTADFSSSTAPVQPSTNTPGATPESVAQVKSWKSLLSTLYARLNVYQANLYLQNVFPMGANKSGIGENPNPTPNSGNEHRDLNGYYTDVLYSQNYSSNQEALEHRGKTAYSALFAPGTNYTPITGENNQPNRNNYWWAVDSYGFSFKAGAPVTNATTNSPIQGTTDLYWTPTDAYIPNLVFAQPALTNFASNVALEDLSWYTGGYASLYFDFSNVLSSRNTMDGKFKEPATNDSSPRYVHTQTILNNPVFLSFATDERSDTIKNPLTNINDDAGSQVDLHALLLNGEQSAVPNYLDELATAKTDNNYAINLGYLNVAYDFFWRRFLEYFSTASDATFRANLKYGEAWTRVYETLASANALTAFKNFVLANDLKTINAKWLQEKVLYGTYALLVDGGFQHAMLKGKSLNKAIDAVKELMNINHQSDYMNTNFKTRMEMISEVLSKIKDLWRNFEELTSSLRSAFKVAYRANVERLKTLRTTLYNVEVWNDAGNKTYTPLNPYISAFTKTKVVNDKKVLAAFPHDAFLNNIASDVVGTDAVDNVPNANTSVKSSLKFIMDLFAGFAHGFGTLKRALVPTNITVTNGLINFDVENQGFVWNALAPNSGDQEALDGATAPHNLSTFAPFYMLTQLFNLESPLQNRKNVANGFGQFNAQDIVNFIKYFSYTGNYNFQDTGAYLETPTNVFENEKFTAHILKDFRNRAQIFLNLMNIDPIYGQSATVKNSLNASTDLFRKDLTLTDLSQFYSYLREFAAEQFNVAFLQDNAAAKNALATILATGDNNAPSVVTPTSTAADTTANSMLAANKVAPGVTNTNFTSYLENVRTSLSTNNVLEDTSEFDLNLISGAGSISDTSNTKFHWLNVTDDKKFKDLFTFFYGLKQTPEKSEYNWSANGTNITAGELNLANTRIKILVKSKNSKLEWWKYGSSSTDEGEKFQNATEVKTIITKLRIEKLVGNQWVTSQISPNVLIKPHQSMINLTKLFSNLTSRVTSANSAQVLFNLNNDYDNINWTSLESRTNYANYAIKSIYDRLNLSSQDEGDAGVYANTTFNASVDPYFKSSNGTVGWKTFMPKYHNNFFKMDGERIIQGNYKVGANGKSFSSLYLDYDNQIVKLAHNAAENELSVVVTVPLTFHTFPVWPTAVSNNSLTKVLAQNGRPAASNDHWTLLMYDQPNSALARSSTYTTNTSNLYEAAELNSTPTLDKGSTWDTYVSKYASMMGPLASRVSDTVKLVYVNSVHL</sequence>
<name>A0A449BAZ0_9BACT</name>
<organism evidence="2 3">
    <name type="scientific">Mycoplasmopsis columbinasalis</name>
    <dbReference type="NCBI Taxonomy" id="114880"/>
    <lineage>
        <taxon>Bacteria</taxon>
        <taxon>Bacillati</taxon>
        <taxon>Mycoplasmatota</taxon>
        <taxon>Mycoplasmoidales</taxon>
        <taxon>Metamycoplasmataceae</taxon>
        <taxon>Mycoplasmopsis</taxon>
    </lineage>
</organism>
<protein>
    <submittedName>
        <fullName evidence="2">Uncharacterized protein</fullName>
    </submittedName>
</protein>